<evidence type="ECO:0000313" key="2">
    <source>
        <dbReference type="Proteomes" id="UP000324800"/>
    </source>
</evidence>
<dbReference type="OrthoDB" id="75921at2759"/>
<protein>
    <recommendedName>
        <fullName evidence="3">Right handed beta helix domain-containing protein</fullName>
    </recommendedName>
</protein>
<evidence type="ECO:0008006" key="3">
    <source>
        <dbReference type="Google" id="ProtNLM"/>
    </source>
</evidence>
<reference evidence="1 2" key="1">
    <citation type="submission" date="2019-03" db="EMBL/GenBank/DDBJ databases">
        <title>Single cell metagenomics reveals metabolic interactions within the superorganism composed of flagellate Streblomastix strix and complex community of Bacteroidetes bacteria on its surface.</title>
        <authorList>
            <person name="Treitli S.C."/>
            <person name="Kolisko M."/>
            <person name="Husnik F."/>
            <person name="Keeling P."/>
            <person name="Hampl V."/>
        </authorList>
    </citation>
    <scope>NUCLEOTIDE SEQUENCE [LARGE SCALE GENOMIC DNA]</scope>
    <source>
        <strain evidence="1">ST1C</strain>
    </source>
</reference>
<name>A0A5J4RCN2_9EUKA</name>
<feature type="non-terminal residue" evidence="1">
    <location>
        <position position="1"/>
    </location>
</feature>
<evidence type="ECO:0000313" key="1">
    <source>
        <dbReference type="EMBL" id="KAA6331135.1"/>
    </source>
</evidence>
<dbReference type="AlphaFoldDB" id="A0A5J4RCN2"/>
<dbReference type="Proteomes" id="UP000324800">
    <property type="component" value="Unassembled WGS sequence"/>
</dbReference>
<accession>A0A5J4RCN2</accession>
<comment type="caution">
    <text evidence="1">The sequence shown here is derived from an EMBL/GenBank/DDBJ whole genome shotgun (WGS) entry which is preliminary data.</text>
</comment>
<sequence>GSTISSIVELEQVAFTDITQSGTGNGAAINSVLNSGNSLKVSVSSTFLRCKSTNGLGGAIYSTLSGGQIELNQITFSSCESKSGGAIYSTISGTGKLTVTNQCSFTSCTGTNGNGGAIYSTISGGSADLNRVTMDGCKGTNGGGIYTIISGAGKLTVTNQSVFTGCQGTSGNGGAIYSQVKSGASSSVCVSITGTASTFTSCQALPTTSGLGGAIYLDLESGTETKYDLTGASYSTTTSSLNNAQYGKNLFIKAFYLSAAVP</sequence>
<feature type="non-terminal residue" evidence="1">
    <location>
        <position position="262"/>
    </location>
</feature>
<proteinExistence type="predicted"/>
<organism evidence="1 2">
    <name type="scientific">Streblomastix strix</name>
    <dbReference type="NCBI Taxonomy" id="222440"/>
    <lineage>
        <taxon>Eukaryota</taxon>
        <taxon>Metamonada</taxon>
        <taxon>Preaxostyla</taxon>
        <taxon>Oxymonadida</taxon>
        <taxon>Streblomastigidae</taxon>
        <taxon>Streblomastix</taxon>
    </lineage>
</organism>
<gene>
    <name evidence="1" type="ORF">EZS28_053420</name>
</gene>
<dbReference type="EMBL" id="SNRW01042695">
    <property type="protein sequence ID" value="KAA6331135.1"/>
    <property type="molecule type" value="Genomic_DNA"/>
</dbReference>